<dbReference type="PANTHER" id="PTHR35008:SF8">
    <property type="entry name" value="ALCOHOL DEHYDROGENASE CYTOCHROME C SUBUNIT"/>
    <property type="match status" value="1"/>
</dbReference>
<dbReference type="InterPro" id="IPR036909">
    <property type="entry name" value="Cyt_c-like_dom_sf"/>
</dbReference>
<dbReference type="OrthoDB" id="9808312at2"/>
<feature type="compositionally biased region" description="Low complexity" evidence="6">
    <location>
        <begin position="461"/>
        <end position="484"/>
    </location>
</feature>
<keyword evidence="3 4" id="KW-0408">Iron</keyword>
<evidence type="ECO:0000259" key="7">
    <source>
        <dbReference type="PROSITE" id="PS51007"/>
    </source>
</evidence>
<dbReference type="InterPro" id="IPR009056">
    <property type="entry name" value="Cyt_c-like_dom"/>
</dbReference>
<feature type="domain" description="Cytochrome c" evidence="7">
    <location>
        <begin position="341"/>
        <end position="451"/>
    </location>
</feature>
<evidence type="ECO:0000256" key="5">
    <source>
        <dbReference type="SAM" id="Coils"/>
    </source>
</evidence>
<protein>
    <submittedName>
        <fullName evidence="8">Cytochrome c</fullName>
    </submittedName>
</protein>
<dbReference type="Gene3D" id="1.10.760.10">
    <property type="entry name" value="Cytochrome c-like domain"/>
    <property type="match status" value="2"/>
</dbReference>
<dbReference type="EMBL" id="CP036281">
    <property type="protein sequence ID" value="QDU78699.1"/>
    <property type="molecule type" value="Genomic_DNA"/>
</dbReference>
<dbReference type="RefSeq" id="WP_144992670.1">
    <property type="nucleotide sequence ID" value="NZ_CP036281.1"/>
</dbReference>
<sequence>MFEIANETRFRSYRYLLPLMLVSASLVGCGEPSDMEFAPHPRVFNLMPKAQDVVNSTVNTHFGEPGSLHAWDAVPVDFGMVTGAVTEVADAAEGQKKLTIELEEESEKDLTGDSVQFYREDEEGEEVIDFIRVLNHDPATNTVVVSGEYFPEAEAEVSIGGHQLIEGQRLYMKHCVHCHGVTGDGEGATAKYLNPKPRDFRLGLFKFKSTDYSDKPSHDDLLRTLDDGIPGTYMPSFKLLPEKEKASIVEYVRWLSMRGEIEKRLIDFFEGDFSMLAYEEAKEDSEEEVEYLEQDLQDLVLDELPDELEAITEQIAAKWEQADKKSSIVKPTKPRVEDTLDSRLRGKELYTSLKCVTCHGPLGNGDGSETETYKTDPLTQVTYSEPGLYDSWGSLVKPRNLRLGQYRGGHRPIDVFRRIKAGIPGTPMQGFASAANDNQIWDIVNYVLSLPHQDPSVEFNTASPAETTSTSPSGTDSSSGSEGE</sequence>
<dbReference type="SUPFAM" id="SSF46626">
    <property type="entry name" value="Cytochrome c"/>
    <property type="match status" value="2"/>
</dbReference>
<dbReference type="GO" id="GO:0046872">
    <property type="term" value="F:metal ion binding"/>
    <property type="evidence" value="ECO:0007669"/>
    <property type="project" value="UniProtKB-KW"/>
</dbReference>
<name>A0A518CHJ3_9PLAN</name>
<keyword evidence="5" id="KW-0175">Coiled coil</keyword>
<feature type="coiled-coil region" evidence="5">
    <location>
        <begin position="275"/>
        <end position="302"/>
    </location>
</feature>
<accession>A0A518CHJ3</accession>
<evidence type="ECO:0000256" key="3">
    <source>
        <dbReference type="ARBA" id="ARBA00023004"/>
    </source>
</evidence>
<evidence type="ECO:0000256" key="6">
    <source>
        <dbReference type="SAM" id="MobiDB-lite"/>
    </source>
</evidence>
<proteinExistence type="predicted"/>
<feature type="region of interest" description="Disordered" evidence="6">
    <location>
        <begin position="456"/>
        <end position="484"/>
    </location>
</feature>
<keyword evidence="2 4" id="KW-0479">Metal-binding</keyword>
<evidence type="ECO:0000313" key="8">
    <source>
        <dbReference type="EMBL" id="QDU78699.1"/>
    </source>
</evidence>
<dbReference type="PROSITE" id="PS51007">
    <property type="entry name" value="CYTC"/>
    <property type="match status" value="2"/>
</dbReference>
<evidence type="ECO:0000256" key="1">
    <source>
        <dbReference type="ARBA" id="ARBA00022617"/>
    </source>
</evidence>
<dbReference type="InterPro" id="IPR051459">
    <property type="entry name" value="Cytochrome_c-type_DH"/>
</dbReference>
<gene>
    <name evidence="8" type="ORF">Pla110_04030</name>
</gene>
<dbReference type="GO" id="GO:0009055">
    <property type="term" value="F:electron transfer activity"/>
    <property type="evidence" value="ECO:0007669"/>
    <property type="project" value="InterPro"/>
</dbReference>
<evidence type="ECO:0000313" key="9">
    <source>
        <dbReference type="Proteomes" id="UP000317178"/>
    </source>
</evidence>
<dbReference type="PANTHER" id="PTHR35008">
    <property type="entry name" value="BLL4482 PROTEIN-RELATED"/>
    <property type="match status" value="1"/>
</dbReference>
<dbReference type="Proteomes" id="UP000317178">
    <property type="component" value="Chromosome"/>
</dbReference>
<feature type="domain" description="Cytochrome c" evidence="7">
    <location>
        <begin position="162"/>
        <end position="256"/>
    </location>
</feature>
<keyword evidence="1 4" id="KW-0349">Heme</keyword>
<dbReference type="Pfam" id="PF00034">
    <property type="entry name" value="Cytochrom_C"/>
    <property type="match status" value="2"/>
</dbReference>
<dbReference type="KEGG" id="plon:Pla110_04030"/>
<dbReference type="GO" id="GO:0020037">
    <property type="term" value="F:heme binding"/>
    <property type="evidence" value="ECO:0007669"/>
    <property type="project" value="InterPro"/>
</dbReference>
<evidence type="ECO:0000256" key="2">
    <source>
        <dbReference type="ARBA" id="ARBA00022723"/>
    </source>
</evidence>
<keyword evidence="9" id="KW-1185">Reference proteome</keyword>
<evidence type="ECO:0000256" key="4">
    <source>
        <dbReference type="PROSITE-ProRule" id="PRU00433"/>
    </source>
</evidence>
<dbReference type="AlphaFoldDB" id="A0A518CHJ3"/>
<organism evidence="8 9">
    <name type="scientific">Polystyrenella longa</name>
    <dbReference type="NCBI Taxonomy" id="2528007"/>
    <lineage>
        <taxon>Bacteria</taxon>
        <taxon>Pseudomonadati</taxon>
        <taxon>Planctomycetota</taxon>
        <taxon>Planctomycetia</taxon>
        <taxon>Planctomycetales</taxon>
        <taxon>Planctomycetaceae</taxon>
        <taxon>Polystyrenella</taxon>
    </lineage>
</organism>
<reference evidence="8 9" key="1">
    <citation type="submission" date="2019-02" db="EMBL/GenBank/DDBJ databases">
        <title>Deep-cultivation of Planctomycetes and their phenomic and genomic characterization uncovers novel biology.</title>
        <authorList>
            <person name="Wiegand S."/>
            <person name="Jogler M."/>
            <person name="Boedeker C."/>
            <person name="Pinto D."/>
            <person name="Vollmers J."/>
            <person name="Rivas-Marin E."/>
            <person name="Kohn T."/>
            <person name="Peeters S.H."/>
            <person name="Heuer A."/>
            <person name="Rast P."/>
            <person name="Oberbeckmann S."/>
            <person name="Bunk B."/>
            <person name="Jeske O."/>
            <person name="Meyerdierks A."/>
            <person name="Storesund J.E."/>
            <person name="Kallscheuer N."/>
            <person name="Luecker S."/>
            <person name="Lage O.M."/>
            <person name="Pohl T."/>
            <person name="Merkel B.J."/>
            <person name="Hornburger P."/>
            <person name="Mueller R.-W."/>
            <person name="Bruemmer F."/>
            <person name="Labrenz M."/>
            <person name="Spormann A.M."/>
            <person name="Op den Camp H."/>
            <person name="Overmann J."/>
            <person name="Amann R."/>
            <person name="Jetten M.S.M."/>
            <person name="Mascher T."/>
            <person name="Medema M.H."/>
            <person name="Devos D.P."/>
            <person name="Kaster A.-K."/>
            <person name="Ovreas L."/>
            <person name="Rohde M."/>
            <person name="Galperin M.Y."/>
            <person name="Jogler C."/>
        </authorList>
    </citation>
    <scope>NUCLEOTIDE SEQUENCE [LARGE SCALE GENOMIC DNA]</scope>
    <source>
        <strain evidence="8 9">Pla110</strain>
    </source>
</reference>